<keyword evidence="4" id="KW-1185">Reference proteome</keyword>
<keyword evidence="2" id="KW-0472">Membrane</keyword>
<keyword evidence="2" id="KW-1133">Transmembrane helix</keyword>
<dbReference type="AlphaFoldDB" id="A0AA36MYC7"/>
<accession>A0AA36MYC7</accession>
<dbReference type="EMBL" id="CAUJNA010001191">
    <property type="protein sequence ID" value="CAJ1385094.1"/>
    <property type="molecule type" value="Genomic_DNA"/>
</dbReference>
<feature type="region of interest" description="Disordered" evidence="1">
    <location>
        <begin position="238"/>
        <end position="272"/>
    </location>
</feature>
<proteinExistence type="predicted"/>
<dbReference type="Proteomes" id="UP001178507">
    <property type="component" value="Unassembled WGS sequence"/>
</dbReference>
<organism evidence="3 4">
    <name type="scientific">Effrenium voratum</name>
    <dbReference type="NCBI Taxonomy" id="2562239"/>
    <lineage>
        <taxon>Eukaryota</taxon>
        <taxon>Sar</taxon>
        <taxon>Alveolata</taxon>
        <taxon>Dinophyceae</taxon>
        <taxon>Suessiales</taxon>
        <taxon>Symbiodiniaceae</taxon>
        <taxon>Effrenium</taxon>
    </lineage>
</organism>
<name>A0AA36MYC7_9DINO</name>
<keyword evidence="2" id="KW-0812">Transmembrane</keyword>
<feature type="transmembrane region" description="Helical" evidence="2">
    <location>
        <begin position="367"/>
        <end position="388"/>
    </location>
</feature>
<evidence type="ECO:0000256" key="1">
    <source>
        <dbReference type="SAM" id="MobiDB-lite"/>
    </source>
</evidence>
<evidence type="ECO:0000313" key="4">
    <source>
        <dbReference type="Proteomes" id="UP001178507"/>
    </source>
</evidence>
<feature type="region of interest" description="Disordered" evidence="1">
    <location>
        <begin position="392"/>
        <end position="444"/>
    </location>
</feature>
<evidence type="ECO:0000256" key="2">
    <source>
        <dbReference type="SAM" id="Phobius"/>
    </source>
</evidence>
<feature type="compositionally biased region" description="Basic and acidic residues" evidence="1">
    <location>
        <begin position="246"/>
        <end position="258"/>
    </location>
</feature>
<comment type="caution">
    <text evidence="3">The sequence shown here is derived from an EMBL/GenBank/DDBJ whole genome shotgun (WGS) entry which is preliminary data.</text>
</comment>
<feature type="compositionally biased region" description="Polar residues" evidence="1">
    <location>
        <begin position="424"/>
        <end position="444"/>
    </location>
</feature>
<gene>
    <name evidence="3" type="ORF">EVOR1521_LOCUS11776</name>
</gene>
<protein>
    <submittedName>
        <fullName evidence="3">Uncharacterized protein</fullName>
    </submittedName>
</protein>
<reference evidence="3" key="1">
    <citation type="submission" date="2023-08" db="EMBL/GenBank/DDBJ databases">
        <authorList>
            <person name="Chen Y."/>
            <person name="Shah S."/>
            <person name="Dougan E. K."/>
            <person name="Thang M."/>
            <person name="Chan C."/>
        </authorList>
    </citation>
    <scope>NUCLEOTIDE SEQUENCE</scope>
</reference>
<evidence type="ECO:0000313" key="3">
    <source>
        <dbReference type="EMBL" id="CAJ1385094.1"/>
    </source>
</evidence>
<feature type="non-terminal residue" evidence="3">
    <location>
        <position position="444"/>
    </location>
</feature>
<sequence>LTITGCSSHRWGIGTGTTTRSGVWSYTFINRDSSHTMTITDGTGSWVLTTHAYVHAYCDSDGGSNRLLFTSTRLPSLTVTDGLTLTSGNFDASASSGTFATSTGAVSLNGAVTASSGLTLSSGDFDASGSTGAFQTSTGAVTLKGATTAESGVTITSGNFDASASTGHWGPEEYSRAELEVLPRGAVVEEMEMKGNRLRFTRLSGRGPYTGWVDVREGNRELLVKVEKKGITQAAYTEGDQGDLDGTAKRKKNEEKISWRPQPAAPEVKAVPPGYPRPGRFWKVVGAPKEGLTVWQGVSETSPKCPGTLPMGAVVEEVQVVGNRLSFTDFSMRGPPSGWVNIQEMGRDQLVVDLEGLSTLNIAEARLFVFLFSREVVFLFCSVLFFFLGGGVRGSDSSSSSGIMRTGLKQQPTEIEGRTRGEANPSNNSTGGKHTSTGLNQGGS</sequence>